<keyword evidence="1" id="KW-0732">Signal</keyword>
<sequence length="135" mass="14721">MASLWLTVALMAIIGVNADPEPSNNNNNPFQGFPFPQFPQLSFPTIQLPNFPNFPQFHPVFPTIPPIKIPSADDIINRKVNPNEVYNGIVVQSSSGFVRDKDGNLKKSGGTTVVTNNNGEVEKFTVGKAPPVDNM</sequence>
<evidence type="ECO:0000313" key="3">
    <source>
        <dbReference type="Proteomes" id="UP000837857"/>
    </source>
</evidence>
<evidence type="ECO:0000313" key="2">
    <source>
        <dbReference type="EMBL" id="CAH2050095.1"/>
    </source>
</evidence>
<feature type="non-terminal residue" evidence="2">
    <location>
        <position position="1"/>
    </location>
</feature>
<proteinExistence type="predicted"/>
<evidence type="ECO:0000256" key="1">
    <source>
        <dbReference type="SAM" id="SignalP"/>
    </source>
</evidence>
<protein>
    <submittedName>
        <fullName evidence="2">Uncharacterized protein</fullName>
    </submittedName>
</protein>
<reference evidence="2" key="1">
    <citation type="submission" date="2022-03" db="EMBL/GenBank/DDBJ databases">
        <authorList>
            <person name="Martin H S."/>
        </authorList>
    </citation>
    <scope>NUCLEOTIDE SEQUENCE</scope>
</reference>
<gene>
    <name evidence="2" type="ORF">IPOD504_LOCUS7234</name>
</gene>
<feature type="chain" id="PRO_5045673881" evidence="1">
    <location>
        <begin position="19"/>
        <end position="135"/>
    </location>
</feature>
<keyword evidence="3" id="KW-1185">Reference proteome</keyword>
<accession>A0ABN8I7J6</accession>
<dbReference type="Proteomes" id="UP000837857">
    <property type="component" value="Chromosome 2"/>
</dbReference>
<organism evidence="2 3">
    <name type="scientific">Iphiclides podalirius</name>
    <name type="common">scarce swallowtail</name>
    <dbReference type="NCBI Taxonomy" id="110791"/>
    <lineage>
        <taxon>Eukaryota</taxon>
        <taxon>Metazoa</taxon>
        <taxon>Ecdysozoa</taxon>
        <taxon>Arthropoda</taxon>
        <taxon>Hexapoda</taxon>
        <taxon>Insecta</taxon>
        <taxon>Pterygota</taxon>
        <taxon>Neoptera</taxon>
        <taxon>Endopterygota</taxon>
        <taxon>Lepidoptera</taxon>
        <taxon>Glossata</taxon>
        <taxon>Ditrysia</taxon>
        <taxon>Papilionoidea</taxon>
        <taxon>Papilionidae</taxon>
        <taxon>Papilioninae</taxon>
        <taxon>Iphiclides</taxon>
    </lineage>
</organism>
<feature type="signal peptide" evidence="1">
    <location>
        <begin position="1"/>
        <end position="18"/>
    </location>
</feature>
<name>A0ABN8I7J6_9NEOP</name>
<dbReference type="EMBL" id="OW152814">
    <property type="protein sequence ID" value="CAH2050095.1"/>
    <property type="molecule type" value="Genomic_DNA"/>
</dbReference>